<dbReference type="GO" id="GO:0005634">
    <property type="term" value="C:nucleus"/>
    <property type="evidence" value="ECO:0007669"/>
    <property type="project" value="TreeGrafter"/>
</dbReference>
<evidence type="ECO:0008006" key="8">
    <source>
        <dbReference type="Google" id="ProtNLM"/>
    </source>
</evidence>
<dbReference type="EMBL" id="MTYJ01000033">
    <property type="protein sequence ID" value="OQV20086.1"/>
    <property type="molecule type" value="Genomic_DNA"/>
</dbReference>
<dbReference type="SMART" id="SM00360">
    <property type="entry name" value="RRM"/>
    <property type="match status" value="1"/>
</dbReference>
<dbReference type="Proteomes" id="UP000192578">
    <property type="component" value="Unassembled WGS sequence"/>
</dbReference>
<evidence type="ECO:0000259" key="4">
    <source>
        <dbReference type="PROSITE" id="PS50102"/>
    </source>
</evidence>
<evidence type="ECO:0000259" key="5">
    <source>
        <dbReference type="PROSITE" id="PS51391"/>
    </source>
</evidence>
<dbReference type="SUPFAM" id="SSF54928">
    <property type="entry name" value="RNA-binding domain, RBD"/>
    <property type="match status" value="1"/>
</dbReference>
<dbReference type="InterPro" id="IPR051485">
    <property type="entry name" value="SR-CTD_assoc_factor"/>
</dbReference>
<dbReference type="Gene3D" id="1.25.40.90">
    <property type="match status" value="1"/>
</dbReference>
<dbReference type="InterPro" id="IPR008942">
    <property type="entry name" value="ENTH_VHS"/>
</dbReference>
<dbReference type="CDD" id="cd16983">
    <property type="entry name" value="CID_SCAF8_like"/>
    <property type="match status" value="1"/>
</dbReference>
<dbReference type="PROSITE" id="PS50102">
    <property type="entry name" value="RRM"/>
    <property type="match status" value="1"/>
</dbReference>
<sequence length="917" mass="98150">MAASDANLYAFELLFKGLNDSKTPVSKSKIQAITEAAIKAQKYYKHVVMHIEGFIRKSSAKHKLPGIYVIDSILRISRRKGKERDVFSVRFAKNLGAIFASAAKCVEEDKFKVFRCFKLWAEGNFFPNEVIDPIVGKINAIESFQNVPGVHSGDGAGPDELDQQDAENNHNQSKSSPFRPTNVLLDEKPTPVVAAMKSSAESPKVTTRSPEKARFDKRLLDFDYSDEEDGGSGQRSGSGRRSKKKAPTEPPEEDFFVVGKDGKTEFAIDKIKFGLRQQTRASMPFSMEMPESPVPPVMEPLSEENNEMELSSPGPEDVIEAAAAAAEEEKPVVVKSCTIWVGHLPKGTTEGELKKFLEGFGSVSTLDLIPSRGCAYASYEKRRHAEAALRSRRDFYKKFGDKVKTSWGPGRGIKAGYKEWNWDADTGVCEIKPAQLPANCRTLAEGSELLAESVPERLKARFSDKPEVEELKITIGGGLSASDASTRDVHPSSWETTASVGFVPLETHINTWNALLQAQAAEVPPVTVAPPPPLSVTFDIPQPPSFPPFFTSPLLAGAAAPMGSTLSIPPTVAAPPQQQSGSAITTIVTGQTSWSDPATPKSSLFAKMKAAVASDENPDAFTNLLAENEPPPINPLFLKPPPPLGVLNSGPPSLPPFPGGSGGGGPFDPAIFAALLRGQVASFQNNNGNMRMPFNGPPPGFGPRGALPSGGGGGGLPIFRLPMSGGPRGGGGGGFQGMDLNQQDGLRFPGGIFGGGGGDKDGGPNRFTGPDIRLPLLGGFPGGPSRPPFGPNDPRLPMWNGNGNGPPRDGGMNEFDGRGGRRNNNFDDDRRTNFSSGGNGDRDRQEFSGTRGGNFEHRPPKFHNSNNSDNRRNFSDRNGGSGGGGGGGGSGNNFSNERRFDGGQDFPRRPFQQRAPR</sequence>
<proteinExistence type="predicted"/>
<feature type="compositionally biased region" description="Gly residues" evidence="3">
    <location>
        <begin position="879"/>
        <end position="891"/>
    </location>
</feature>
<dbReference type="InterPro" id="IPR012677">
    <property type="entry name" value="Nucleotide-bd_a/b_plait_sf"/>
</dbReference>
<keyword evidence="7" id="KW-1185">Reference proteome</keyword>
<reference evidence="7" key="1">
    <citation type="submission" date="2017-01" db="EMBL/GenBank/DDBJ databases">
        <title>Comparative genomics of anhydrobiosis in the tardigrade Hypsibius dujardini.</title>
        <authorList>
            <person name="Yoshida Y."/>
            <person name="Koutsovoulos G."/>
            <person name="Laetsch D."/>
            <person name="Stevens L."/>
            <person name="Kumar S."/>
            <person name="Horikawa D."/>
            <person name="Ishino K."/>
            <person name="Komine S."/>
            <person name="Tomita M."/>
            <person name="Blaxter M."/>
            <person name="Arakawa K."/>
        </authorList>
    </citation>
    <scope>NUCLEOTIDE SEQUENCE [LARGE SCALE GENOMIC DNA]</scope>
    <source>
        <strain evidence="7">Z151</strain>
    </source>
</reference>
<evidence type="ECO:0000256" key="3">
    <source>
        <dbReference type="SAM" id="MobiDB-lite"/>
    </source>
</evidence>
<keyword evidence="1 2" id="KW-0694">RNA-binding</keyword>
<feature type="region of interest" description="Disordered" evidence="3">
    <location>
        <begin position="146"/>
        <end position="256"/>
    </location>
</feature>
<dbReference type="AlphaFoldDB" id="A0A1W0WY11"/>
<dbReference type="InterPro" id="IPR035979">
    <property type="entry name" value="RBD_domain_sf"/>
</dbReference>
<feature type="domain" description="CID" evidence="5">
    <location>
        <begin position="3"/>
        <end position="142"/>
    </location>
</feature>
<evidence type="ECO:0000313" key="7">
    <source>
        <dbReference type="Proteomes" id="UP000192578"/>
    </source>
</evidence>
<evidence type="ECO:0000313" key="6">
    <source>
        <dbReference type="EMBL" id="OQV20086.1"/>
    </source>
</evidence>
<feature type="compositionally biased region" description="Basic and acidic residues" evidence="3">
    <location>
        <begin position="209"/>
        <end position="221"/>
    </location>
</feature>
<protein>
    <recommendedName>
        <fullName evidence="8">Splicing factor, arginine/serine-rich 15</fullName>
    </recommendedName>
</protein>
<feature type="compositionally biased region" description="Polar residues" evidence="3">
    <location>
        <begin position="199"/>
        <end position="208"/>
    </location>
</feature>
<dbReference type="PANTHER" id="PTHR23140:SF4">
    <property type="entry name" value="PROTEIN CBR-NRD-1"/>
    <property type="match status" value="1"/>
</dbReference>
<comment type="caution">
    <text evidence="6">The sequence shown here is derived from an EMBL/GenBank/DDBJ whole genome shotgun (WGS) entry which is preliminary data.</text>
</comment>
<gene>
    <name evidence="6" type="ORF">BV898_05879</name>
</gene>
<dbReference type="InterPro" id="IPR000504">
    <property type="entry name" value="RRM_dom"/>
</dbReference>
<evidence type="ECO:0000256" key="1">
    <source>
        <dbReference type="ARBA" id="ARBA00022884"/>
    </source>
</evidence>
<feature type="region of interest" description="Disordered" evidence="3">
    <location>
        <begin position="743"/>
        <end position="917"/>
    </location>
</feature>
<feature type="domain" description="RRM" evidence="4">
    <location>
        <begin position="337"/>
        <end position="420"/>
    </location>
</feature>
<feature type="compositionally biased region" description="Basic and acidic residues" evidence="3">
    <location>
        <begin position="815"/>
        <end position="832"/>
    </location>
</feature>
<dbReference type="Gene3D" id="3.30.70.330">
    <property type="match status" value="1"/>
</dbReference>
<dbReference type="SMART" id="SM00582">
    <property type="entry name" value="RPR"/>
    <property type="match status" value="1"/>
</dbReference>
<dbReference type="InterPro" id="IPR006569">
    <property type="entry name" value="CID_dom"/>
</dbReference>
<dbReference type="SUPFAM" id="SSF48464">
    <property type="entry name" value="ENTH/VHS domain"/>
    <property type="match status" value="1"/>
</dbReference>
<dbReference type="Pfam" id="PF00076">
    <property type="entry name" value="RRM_1"/>
    <property type="match status" value="1"/>
</dbReference>
<feature type="compositionally biased region" description="Basic and acidic residues" evidence="3">
    <location>
        <begin position="896"/>
        <end position="908"/>
    </location>
</feature>
<name>A0A1W0WY11_HYPEX</name>
<evidence type="ECO:0000256" key="2">
    <source>
        <dbReference type="PROSITE-ProRule" id="PRU00176"/>
    </source>
</evidence>
<feature type="compositionally biased region" description="Polar residues" evidence="3">
    <location>
        <begin position="169"/>
        <end position="179"/>
    </location>
</feature>
<dbReference type="PANTHER" id="PTHR23140">
    <property type="entry name" value="RNA PROCESSING PROTEIN LD23810P"/>
    <property type="match status" value="1"/>
</dbReference>
<dbReference type="Pfam" id="PF04818">
    <property type="entry name" value="CID"/>
    <property type="match status" value="1"/>
</dbReference>
<accession>A0A1W0WY11</accession>
<dbReference type="PROSITE" id="PS51391">
    <property type="entry name" value="CID"/>
    <property type="match status" value="1"/>
</dbReference>
<organism evidence="6 7">
    <name type="scientific">Hypsibius exemplaris</name>
    <name type="common">Freshwater tardigrade</name>
    <dbReference type="NCBI Taxonomy" id="2072580"/>
    <lineage>
        <taxon>Eukaryota</taxon>
        <taxon>Metazoa</taxon>
        <taxon>Ecdysozoa</taxon>
        <taxon>Tardigrada</taxon>
        <taxon>Eutardigrada</taxon>
        <taxon>Parachela</taxon>
        <taxon>Hypsibioidea</taxon>
        <taxon>Hypsibiidae</taxon>
        <taxon>Hypsibius</taxon>
    </lineage>
</organism>
<dbReference type="GO" id="GO:0003723">
    <property type="term" value="F:RNA binding"/>
    <property type="evidence" value="ECO:0007669"/>
    <property type="project" value="UniProtKB-UniRule"/>
</dbReference>
<dbReference type="OrthoDB" id="79367at2759"/>